<dbReference type="EMBL" id="JASJOS010000002">
    <property type="protein sequence ID" value="MDJ1479909.1"/>
    <property type="molecule type" value="Genomic_DNA"/>
</dbReference>
<proteinExistence type="predicted"/>
<gene>
    <name evidence="1" type="ORF">QNI16_05385</name>
</gene>
<evidence type="ECO:0000313" key="1">
    <source>
        <dbReference type="EMBL" id="MDJ1479909.1"/>
    </source>
</evidence>
<dbReference type="RefSeq" id="WP_313976468.1">
    <property type="nucleotide sequence ID" value="NZ_JASJOS010000002.1"/>
</dbReference>
<name>A0AAE3U4N9_9BACT</name>
<dbReference type="Gene3D" id="1.10.3210.10">
    <property type="entry name" value="Hypothetical protein af1432"/>
    <property type="match status" value="1"/>
</dbReference>
<dbReference type="AlphaFoldDB" id="A0AAE3U4N9"/>
<protein>
    <recommendedName>
        <fullName evidence="3">Phosphohydrolase</fullName>
    </recommendedName>
</protein>
<reference evidence="1" key="1">
    <citation type="submission" date="2023-05" db="EMBL/GenBank/DDBJ databases">
        <authorList>
            <person name="Zhang X."/>
        </authorList>
    </citation>
    <scope>NUCLEOTIDE SEQUENCE</scope>
    <source>
        <strain evidence="1">YF14B1</strain>
    </source>
</reference>
<accession>A0AAE3U4N9</accession>
<dbReference type="Proteomes" id="UP001241110">
    <property type="component" value="Unassembled WGS sequence"/>
</dbReference>
<sequence length="140" mass="16411">MNFERALQIATEVHKDQKDRYGAPYILHVMRVMLRGKNEDEKIVGLLHDVVEDSPKTIEDLRKEGFSESILEAVNCLTRPESESYEDFIQRIKTSRLAINVKLNDLEDNLDMRRLPSVTEKDIPRINKYLKAYHELVKLK</sequence>
<comment type="caution">
    <text evidence="1">The sequence shown here is derived from an EMBL/GenBank/DDBJ whole genome shotgun (WGS) entry which is preliminary data.</text>
</comment>
<organism evidence="1 2">
    <name type="scientific">Xanthocytophaga flava</name>
    <dbReference type="NCBI Taxonomy" id="3048013"/>
    <lineage>
        <taxon>Bacteria</taxon>
        <taxon>Pseudomonadati</taxon>
        <taxon>Bacteroidota</taxon>
        <taxon>Cytophagia</taxon>
        <taxon>Cytophagales</taxon>
        <taxon>Rhodocytophagaceae</taxon>
        <taxon>Xanthocytophaga</taxon>
    </lineage>
</organism>
<evidence type="ECO:0008006" key="3">
    <source>
        <dbReference type="Google" id="ProtNLM"/>
    </source>
</evidence>
<dbReference type="SUPFAM" id="SSF109604">
    <property type="entry name" value="HD-domain/PDEase-like"/>
    <property type="match status" value="1"/>
</dbReference>
<evidence type="ECO:0000313" key="2">
    <source>
        <dbReference type="Proteomes" id="UP001241110"/>
    </source>
</evidence>